<gene>
    <name evidence="6" type="ORF">DUNSADRAFT_5998</name>
</gene>
<dbReference type="InterPro" id="IPR015943">
    <property type="entry name" value="WD40/YVTN_repeat-like_dom_sf"/>
</dbReference>
<proteinExistence type="inferred from homology"/>
<dbReference type="Proteomes" id="UP000815325">
    <property type="component" value="Unassembled WGS sequence"/>
</dbReference>
<feature type="region of interest" description="Disordered" evidence="5">
    <location>
        <begin position="283"/>
        <end position="308"/>
    </location>
</feature>
<evidence type="ECO:0000256" key="4">
    <source>
        <dbReference type="ARBA" id="ARBA00025740"/>
    </source>
</evidence>
<comment type="similarity">
    <text evidence="4">Belongs to the WD repeat PROPPIN family.</text>
</comment>
<dbReference type="PANTHER" id="PTHR11227">
    <property type="entry name" value="WD-REPEAT PROTEIN INTERACTING WITH PHOSPHOINOSIDES WIPI -RELATED"/>
    <property type="match status" value="1"/>
</dbReference>
<organism evidence="6 7">
    <name type="scientific">Dunaliella salina</name>
    <name type="common">Green alga</name>
    <name type="synonym">Protococcus salinus</name>
    <dbReference type="NCBI Taxonomy" id="3046"/>
    <lineage>
        <taxon>Eukaryota</taxon>
        <taxon>Viridiplantae</taxon>
        <taxon>Chlorophyta</taxon>
        <taxon>core chlorophytes</taxon>
        <taxon>Chlorophyceae</taxon>
        <taxon>CS clade</taxon>
        <taxon>Chlamydomonadales</taxon>
        <taxon>Dunaliellaceae</taxon>
        <taxon>Dunaliella</taxon>
    </lineage>
</organism>
<dbReference type="InterPro" id="IPR048720">
    <property type="entry name" value="PROPPIN"/>
</dbReference>
<evidence type="ECO:0000256" key="3">
    <source>
        <dbReference type="ARBA" id="ARBA00022737"/>
    </source>
</evidence>
<comment type="caution">
    <text evidence="6">The sequence shown here is derived from an EMBL/GenBank/DDBJ whole genome shotgun (WGS) entry which is preliminary data.</text>
</comment>
<comment type="subcellular location">
    <subcellularLocation>
        <location evidence="1">Preautophagosomal structure membrane</location>
        <topology evidence="1">Peripheral membrane protein</topology>
    </subcellularLocation>
</comment>
<keyword evidence="7" id="KW-1185">Reference proteome</keyword>
<evidence type="ECO:0000313" key="7">
    <source>
        <dbReference type="Proteomes" id="UP000815325"/>
    </source>
</evidence>
<dbReference type="SUPFAM" id="SSF50978">
    <property type="entry name" value="WD40 repeat-like"/>
    <property type="match status" value="1"/>
</dbReference>
<name>A0ABQ7GP35_DUNSA</name>
<evidence type="ECO:0000256" key="2">
    <source>
        <dbReference type="ARBA" id="ARBA00022574"/>
    </source>
</evidence>
<evidence type="ECO:0000256" key="1">
    <source>
        <dbReference type="ARBA" id="ARBA00004623"/>
    </source>
</evidence>
<keyword evidence="3" id="KW-0677">Repeat</keyword>
<evidence type="ECO:0000313" key="6">
    <source>
        <dbReference type="EMBL" id="KAF5836362.1"/>
    </source>
</evidence>
<protein>
    <submittedName>
        <fullName evidence="6">WD40-repeat-containing domain protein</fullName>
    </submittedName>
</protein>
<keyword evidence="2" id="KW-0853">WD repeat</keyword>
<dbReference type="Gene3D" id="2.130.10.10">
    <property type="entry name" value="YVTN repeat-like/Quinoprotein amine dehydrogenase"/>
    <property type="match status" value="1"/>
</dbReference>
<dbReference type="InterPro" id="IPR001680">
    <property type="entry name" value="WD40_rpt"/>
</dbReference>
<sequence>MASSSQLLHVSFNQDCGCFACGTSNGFRVYNCDPFKETFCRGFNNGGIGAVEMLFRCNILAIVGGGPSPKYPPTKVMVWDDHQGKCIGELSFRSQVRAVRLRRDRIVVALEHKVLVYNFGDLKLLHQIETLANPCGLVAISSAAESTVLAAPGLHTGQIRVELYDRRQTKFISAHSNSLTCLTLSLDGKRLASASEKGTLIRVWNTADGQLLQELRRGADPAVVHSLAFSRGCEWLAVSSDKSTVHVFALAEGVATNMQIGANSAGPMNFQEDSLHNRQDGLAAHYPASSSPPQRSNPTSLFSMVKVS</sequence>
<accession>A0ABQ7GP35</accession>
<dbReference type="SMART" id="SM00320">
    <property type="entry name" value="WD40"/>
    <property type="match status" value="3"/>
</dbReference>
<dbReference type="Pfam" id="PF21032">
    <property type="entry name" value="PROPPIN"/>
    <property type="match status" value="1"/>
</dbReference>
<dbReference type="EMBL" id="MU069662">
    <property type="protein sequence ID" value="KAF5836362.1"/>
    <property type="molecule type" value="Genomic_DNA"/>
</dbReference>
<dbReference type="InterPro" id="IPR036322">
    <property type="entry name" value="WD40_repeat_dom_sf"/>
</dbReference>
<feature type="compositionally biased region" description="Polar residues" evidence="5">
    <location>
        <begin position="288"/>
        <end position="302"/>
    </location>
</feature>
<reference evidence="6" key="1">
    <citation type="submission" date="2017-08" db="EMBL/GenBank/DDBJ databases">
        <authorList>
            <person name="Polle J.E."/>
            <person name="Barry K."/>
            <person name="Cushman J."/>
            <person name="Schmutz J."/>
            <person name="Tran D."/>
            <person name="Hathwaick L.T."/>
            <person name="Yim W.C."/>
            <person name="Jenkins J."/>
            <person name="Mckie-Krisberg Z.M."/>
            <person name="Prochnik S."/>
            <person name="Lindquist E."/>
            <person name="Dockter R.B."/>
            <person name="Adam C."/>
            <person name="Molina H."/>
            <person name="Bunkerborg J."/>
            <person name="Jin E."/>
            <person name="Buchheim M."/>
            <person name="Magnuson J."/>
        </authorList>
    </citation>
    <scope>NUCLEOTIDE SEQUENCE</scope>
    <source>
        <strain evidence="6">CCAP 19/18</strain>
    </source>
</reference>
<evidence type="ECO:0000256" key="5">
    <source>
        <dbReference type="SAM" id="MobiDB-lite"/>
    </source>
</evidence>